<keyword evidence="3" id="KW-1185">Reference proteome</keyword>
<feature type="transmembrane region" description="Helical" evidence="1">
    <location>
        <begin position="12"/>
        <end position="32"/>
    </location>
</feature>
<name>A0A0D7AZ13_9AGAR</name>
<proteinExistence type="predicted"/>
<sequence>MVSSAVNRELSRLSLTFSSPSDLATFLVLLWLMRRDDLRKQKESRFYLDYSDGSGKVRT</sequence>
<dbReference type="Proteomes" id="UP000054007">
    <property type="component" value="Unassembled WGS sequence"/>
</dbReference>
<protein>
    <submittedName>
        <fullName evidence="2">Uncharacterized protein</fullName>
    </submittedName>
</protein>
<accession>A0A0D7AZ13</accession>
<dbReference type="EMBL" id="KN880719">
    <property type="protein sequence ID" value="KIY63139.1"/>
    <property type="molecule type" value="Genomic_DNA"/>
</dbReference>
<evidence type="ECO:0000313" key="2">
    <source>
        <dbReference type="EMBL" id="KIY63139.1"/>
    </source>
</evidence>
<reference evidence="2 3" key="1">
    <citation type="journal article" date="2015" name="Fungal Genet. Biol.">
        <title>Evolution of novel wood decay mechanisms in Agaricales revealed by the genome sequences of Fistulina hepatica and Cylindrobasidium torrendii.</title>
        <authorList>
            <person name="Floudas D."/>
            <person name="Held B.W."/>
            <person name="Riley R."/>
            <person name="Nagy L.G."/>
            <person name="Koehler G."/>
            <person name="Ransdell A.S."/>
            <person name="Younus H."/>
            <person name="Chow J."/>
            <person name="Chiniquy J."/>
            <person name="Lipzen A."/>
            <person name="Tritt A."/>
            <person name="Sun H."/>
            <person name="Haridas S."/>
            <person name="LaButti K."/>
            <person name="Ohm R.A."/>
            <person name="Kues U."/>
            <person name="Blanchette R.A."/>
            <person name="Grigoriev I.V."/>
            <person name="Minto R.E."/>
            <person name="Hibbett D.S."/>
        </authorList>
    </citation>
    <scope>NUCLEOTIDE SEQUENCE [LARGE SCALE GENOMIC DNA]</scope>
    <source>
        <strain evidence="2 3">FP15055 ss-10</strain>
    </source>
</reference>
<organism evidence="2 3">
    <name type="scientific">Cylindrobasidium torrendii FP15055 ss-10</name>
    <dbReference type="NCBI Taxonomy" id="1314674"/>
    <lineage>
        <taxon>Eukaryota</taxon>
        <taxon>Fungi</taxon>
        <taxon>Dikarya</taxon>
        <taxon>Basidiomycota</taxon>
        <taxon>Agaricomycotina</taxon>
        <taxon>Agaricomycetes</taxon>
        <taxon>Agaricomycetidae</taxon>
        <taxon>Agaricales</taxon>
        <taxon>Marasmiineae</taxon>
        <taxon>Physalacriaceae</taxon>
        <taxon>Cylindrobasidium</taxon>
    </lineage>
</organism>
<keyword evidence="1" id="KW-0812">Transmembrane</keyword>
<evidence type="ECO:0000256" key="1">
    <source>
        <dbReference type="SAM" id="Phobius"/>
    </source>
</evidence>
<keyword evidence="1" id="KW-0472">Membrane</keyword>
<keyword evidence="1" id="KW-1133">Transmembrane helix</keyword>
<evidence type="ECO:0000313" key="3">
    <source>
        <dbReference type="Proteomes" id="UP000054007"/>
    </source>
</evidence>
<gene>
    <name evidence="2" type="ORF">CYLTODRAFT_147618</name>
</gene>
<dbReference type="AlphaFoldDB" id="A0A0D7AZ13"/>